<accession>F0WAW0</accession>
<dbReference type="AlphaFoldDB" id="F0WAW0"/>
<dbReference type="EMBL" id="FR824095">
    <property type="protein sequence ID" value="CCA18444.1"/>
    <property type="molecule type" value="Genomic_DNA"/>
</dbReference>
<organism evidence="1">
    <name type="scientific">Albugo laibachii Nc14</name>
    <dbReference type="NCBI Taxonomy" id="890382"/>
    <lineage>
        <taxon>Eukaryota</taxon>
        <taxon>Sar</taxon>
        <taxon>Stramenopiles</taxon>
        <taxon>Oomycota</taxon>
        <taxon>Peronosporomycetes</taxon>
        <taxon>Albuginales</taxon>
        <taxon>Albuginaceae</taxon>
        <taxon>Albugo</taxon>
    </lineage>
</organism>
<protein>
    <submittedName>
        <fullName evidence="1">AlNc14C48G3822 protein</fullName>
    </submittedName>
    <submittedName>
        <fullName evidence="2">AlNc14C50G3967 protein</fullName>
    </submittedName>
</protein>
<proteinExistence type="predicted"/>
<dbReference type="HOGENOM" id="CLU_1931425_0_0_1"/>
<gene>
    <name evidence="1" type="primary">AlNc14C48G3822</name>
    <name evidence="2" type="synonym">AlNc14C50G3967</name>
    <name evidence="1" type="ORF">ALNC14_044250</name>
    <name evidence="2" type="ORF">ALNC14_045870</name>
</gene>
<reference evidence="1" key="2">
    <citation type="submission" date="2011-02" db="EMBL/GenBank/DDBJ databases">
        <authorList>
            <person name="MacLean D."/>
        </authorList>
    </citation>
    <scope>NUCLEOTIDE SEQUENCE</scope>
</reference>
<reference evidence="1" key="1">
    <citation type="journal article" date="2011" name="PLoS Biol.">
        <title>Gene gain and loss during evolution of obligate parasitism in the white rust pathogen of Arabidopsis thaliana.</title>
        <authorList>
            <person name="Kemen E."/>
            <person name="Gardiner A."/>
            <person name="Schultz-Larsen T."/>
            <person name="Kemen A.C."/>
            <person name="Balmuth A.L."/>
            <person name="Robert-Seilaniantz A."/>
            <person name="Bailey K."/>
            <person name="Holub E."/>
            <person name="Studholme D.J."/>
            <person name="Maclean D."/>
            <person name="Jones J.D."/>
        </authorList>
    </citation>
    <scope>NUCLEOTIDE SEQUENCE</scope>
</reference>
<sequence length="131" mass="15028">MKRSRAYRDLVNLESVCAKSAKYGSPNGIWAQEEVKRPKVCLEANEFMSRIFSSEVSFDWTRSNSESILSCHTVSSKNNSRMDSDIDTYNQRCWTLTGIIGPQQQGSEEKLWPYDISLDLSLSMYLDLDLK</sequence>
<dbReference type="EMBL" id="FR824093">
    <property type="protein sequence ID" value="CCA18282.1"/>
    <property type="molecule type" value="Genomic_DNA"/>
</dbReference>
<evidence type="ECO:0000313" key="2">
    <source>
        <dbReference type="EMBL" id="CCA18444.1"/>
    </source>
</evidence>
<evidence type="ECO:0000313" key="1">
    <source>
        <dbReference type="EMBL" id="CCA18282.1"/>
    </source>
</evidence>
<name>F0WAW0_9STRA</name>